<dbReference type="Gene3D" id="3.20.20.100">
    <property type="entry name" value="NADP-dependent oxidoreductase domain"/>
    <property type="match status" value="1"/>
</dbReference>
<reference evidence="3" key="1">
    <citation type="journal article" date="2019" name="Int. J. Syst. Evol. Microbiol.">
        <title>The Global Catalogue of Microorganisms (GCM) 10K type strain sequencing project: providing services to taxonomists for standard genome sequencing and annotation.</title>
        <authorList>
            <consortium name="The Broad Institute Genomics Platform"/>
            <consortium name="The Broad Institute Genome Sequencing Center for Infectious Disease"/>
            <person name="Wu L."/>
            <person name="Ma J."/>
        </authorList>
    </citation>
    <scope>NUCLEOTIDE SEQUENCE [LARGE SCALE GENOMIC DNA]</scope>
    <source>
        <strain evidence="3">CGMCC 4.7204</strain>
    </source>
</reference>
<dbReference type="InterPro" id="IPR023210">
    <property type="entry name" value="NADP_OxRdtase_dom"/>
</dbReference>
<organism evidence="2 3">
    <name type="scientific">Nocardia rhizosphaerae</name>
    <dbReference type="NCBI Taxonomy" id="1691571"/>
    <lineage>
        <taxon>Bacteria</taxon>
        <taxon>Bacillati</taxon>
        <taxon>Actinomycetota</taxon>
        <taxon>Actinomycetes</taxon>
        <taxon>Mycobacteriales</taxon>
        <taxon>Nocardiaceae</taxon>
        <taxon>Nocardia</taxon>
    </lineage>
</organism>
<name>A0ABV8LBW1_9NOCA</name>
<evidence type="ECO:0000259" key="1">
    <source>
        <dbReference type="Pfam" id="PF00248"/>
    </source>
</evidence>
<dbReference type="EMBL" id="JBHSBA010000015">
    <property type="protein sequence ID" value="MFC4128347.1"/>
    <property type="molecule type" value="Genomic_DNA"/>
</dbReference>
<feature type="domain" description="NADP-dependent oxidoreductase" evidence="1">
    <location>
        <begin position="17"/>
        <end position="316"/>
    </location>
</feature>
<evidence type="ECO:0000313" key="3">
    <source>
        <dbReference type="Proteomes" id="UP001595767"/>
    </source>
</evidence>
<sequence length="321" mass="33291">MEQRTVGRSGLRVSRIGLATHTWGTHTDADEASVQLAAFTEAGGTLVDLSPGYGGGKAQRILADLLGDLVSRDELVLSGCAGVVWHGPGTGIGDTVPAAPVVDGSRRTLLAQLDRTLRELGTDHLDIWSIAAWDPYTPLDEVVATVELAISSGRTRYAGVRGFAAWQLAGLAAIAPITAIQTPYSLLARGTETDIVPAARHHGVGVIASAPLAGGILTGKYRDGVPADSRGADEATAAEIRRRLDDERAIRVVDALVTAADGLGTSPLAVALAWIRDRPGIASMIVGARDIGQLTGVLAAETLELPRAIAAALDDVSARPE</sequence>
<evidence type="ECO:0000313" key="2">
    <source>
        <dbReference type="EMBL" id="MFC4128347.1"/>
    </source>
</evidence>
<dbReference type="SUPFAM" id="SSF51430">
    <property type="entry name" value="NAD(P)-linked oxidoreductase"/>
    <property type="match status" value="1"/>
</dbReference>
<dbReference type="PANTHER" id="PTHR43364:SF18">
    <property type="entry name" value="OXIDOREDUCTASE"/>
    <property type="match status" value="1"/>
</dbReference>
<comment type="caution">
    <text evidence="2">The sequence shown here is derived from an EMBL/GenBank/DDBJ whole genome shotgun (WGS) entry which is preliminary data.</text>
</comment>
<dbReference type="Proteomes" id="UP001595767">
    <property type="component" value="Unassembled WGS sequence"/>
</dbReference>
<dbReference type="InterPro" id="IPR050523">
    <property type="entry name" value="AKR_Detox_Biosynth"/>
</dbReference>
<keyword evidence="3" id="KW-1185">Reference proteome</keyword>
<gene>
    <name evidence="2" type="ORF">ACFOW8_25810</name>
</gene>
<proteinExistence type="predicted"/>
<dbReference type="Pfam" id="PF00248">
    <property type="entry name" value="Aldo_ket_red"/>
    <property type="match status" value="1"/>
</dbReference>
<dbReference type="PANTHER" id="PTHR43364">
    <property type="entry name" value="NADH-SPECIFIC METHYLGLYOXAL REDUCTASE-RELATED"/>
    <property type="match status" value="1"/>
</dbReference>
<dbReference type="InterPro" id="IPR036812">
    <property type="entry name" value="NAD(P)_OxRdtase_dom_sf"/>
</dbReference>
<accession>A0ABV8LBW1</accession>
<protein>
    <submittedName>
        <fullName evidence="2">Aldo/keto reductase</fullName>
    </submittedName>
</protein>
<dbReference type="RefSeq" id="WP_378554099.1">
    <property type="nucleotide sequence ID" value="NZ_JBHSBA010000015.1"/>
</dbReference>